<dbReference type="SUPFAM" id="SSF140683">
    <property type="entry name" value="SP0561-like"/>
    <property type="match status" value="1"/>
</dbReference>
<dbReference type="SUPFAM" id="SSF81442">
    <property type="entry name" value="Cytochrome c oxidase subunit I-like"/>
    <property type="match status" value="1"/>
</dbReference>
<keyword evidence="2" id="KW-1133">Transmembrane helix</keyword>
<dbReference type="PANTHER" id="PTHR39341:SF1">
    <property type="entry name" value="DUF1858 DOMAIN-CONTAINING PROTEIN"/>
    <property type="match status" value="1"/>
</dbReference>
<dbReference type="GO" id="GO:0009060">
    <property type="term" value="P:aerobic respiration"/>
    <property type="evidence" value="ECO:0007669"/>
    <property type="project" value="InterPro"/>
</dbReference>
<feature type="transmembrane region" description="Helical" evidence="2">
    <location>
        <begin position="68"/>
        <end position="92"/>
    </location>
</feature>
<comment type="caution">
    <text evidence="4">The sequence shown here is derived from an EMBL/GenBank/DDBJ whole genome shotgun (WGS) entry which is preliminary data.</text>
</comment>
<dbReference type="Proteomes" id="UP000648239">
    <property type="component" value="Unassembled WGS sequence"/>
</dbReference>
<proteinExistence type="predicted"/>
<evidence type="ECO:0000313" key="4">
    <source>
        <dbReference type="EMBL" id="MBD3868015.1"/>
    </source>
</evidence>
<dbReference type="InterPro" id="IPR015077">
    <property type="entry name" value="DUF1858"/>
</dbReference>
<evidence type="ECO:0000256" key="1">
    <source>
        <dbReference type="SAM" id="MobiDB-lite"/>
    </source>
</evidence>
<evidence type="ECO:0000259" key="3">
    <source>
        <dbReference type="Pfam" id="PF08984"/>
    </source>
</evidence>
<dbReference type="InterPro" id="IPR023883">
    <property type="entry name" value="CHP03980_redox-disulphide"/>
</dbReference>
<dbReference type="InterPro" id="IPR036927">
    <property type="entry name" value="Cyt_c_oxase-like_su1_sf"/>
</dbReference>
<reference evidence="4 5" key="1">
    <citation type="submission" date="2020-08" db="EMBL/GenBank/DDBJ databases">
        <title>Acidobacteriota in marine sediments use diverse sulfur dissimilation pathways.</title>
        <authorList>
            <person name="Wasmund K."/>
        </authorList>
    </citation>
    <scope>NUCLEOTIDE SEQUENCE [LARGE SCALE GENOMIC DNA]</scope>
    <source>
        <strain evidence="4">MAG AM4</strain>
    </source>
</reference>
<feature type="transmembrane region" description="Helical" evidence="2">
    <location>
        <begin position="7"/>
        <end position="28"/>
    </location>
</feature>
<feature type="compositionally biased region" description="Low complexity" evidence="1">
    <location>
        <begin position="141"/>
        <end position="171"/>
    </location>
</feature>
<sequence>MEKSTKRFIYAALFYLAVGAVVGLLQAINPYWVNTLRFSHAHLLLLGFMAMMVFGIGYFILPRFSSTSLLWPGLVTIHFWLANTGLVGMVLFKPLGVALMSPLLTGLFYAAAVAQVLGIFMFCINMAATLATAPALPTSKTVSAPPAGTSTTATAAPAAARPAAAAPRLTPDSPVAHWVDGKEGARELLVAAGLRPVADPQHMEMVRKIGVTLSHACMKHGMPLDDVVARLSALPDKPFNPSPAGSQGLAMAPAGGGCGAPSAAQNAAADITPDTLIGAMVDAYPETAPVLERRFGSGCFTCPGFATETLTQGAMMHGADVNQLVSELKAVTGK</sequence>
<dbReference type="GO" id="GO:0020037">
    <property type="term" value="F:heme binding"/>
    <property type="evidence" value="ECO:0007669"/>
    <property type="project" value="InterPro"/>
</dbReference>
<gene>
    <name evidence="4" type="ORF">IFK94_07815</name>
</gene>
<dbReference type="EMBL" id="JACXWD010000020">
    <property type="protein sequence ID" value="MBD3868015.1"/>
    <property type="molecule type" value="Genomic_DNA"/>
</dbReference>
<feature type="transmembrane region" description="Helical" evidence="2">
    <location>
        <begin position="40"/>
        <end position="61"/>
    </location>
</feature>
<organism evidence="4 5">
    <name type="scientific">Candidatus Polarisedimenticola svalbardensis</name>
    <dbReference type="NCBI Taxonomy" id="2886004"/>
    <lineage>
        <taxon>Bacteria</taxon>
        <taxon>Pseudomonadati</taxon>
        <taxon>Acidobacteriota</taxon>
        <taxon>Candidatus Polarisedimenticolia</taxon>
        <taxon>Candidatus Polarisedimenticolales</taxon>
        <taxon>Candidatus Polarisedimenticolaceae</taxon>
        <taxon>Candidatus Polarisedimenticola</taxon>
    </lineage>
</organism>
<dbReference type="Pfam" id="PF08984">
    <property type="entry name" value="DUF1858"/>
    <property type="match status" value="1"/>
</dbReference>
<dbReference type="AlphaFoldDB" id="A0A8J6Y6C3"/>
<dbReference type="PANTHER" id="PTHR39341">
    <property type="entry name" value="BSL7085 PROTEIN"/>
    <property type="match status" value="1"/>
</dbReference>
<feature type="domain" description="DUF1858" evidence="3">
    <location>
        <begin position="271"/>
        <end position="325"/>
    </location>
</feature>
<accession>A0A8J6Y6C3</accession>
<keyword evidence="2" id="KW-0472">Membrane</keyword>
<dbReference type="InterPro" id="IPR038062">
    <property type="entry name" value="ScdA-like_N_sf"/>
</dbReference>
<protein>
    <submittedName>
        <fullName evidence="4">DUF1858 domain-containing protein</fullName>
    </submittedName>
</protein>
<dbReference type="NCBIfam" id="TIGR03980">
    <property type="entry name" value="prismane_assoc"/>
    <property type="match status" value="1"/>
</dbReference>
<evidence type="ECO:0000256" key="2">
    <source>
        <dbReference type="SAM" id="Phobius"/>
    </source>
</evidence>
<feature type="region of interest" description="Disordered" evidence="1">
    <location>
        <begin position="141"/>
        <end position="176"/>
    </location>
</feature>
<evidence type="ECO:0000313" key="5">
    <source>
        <dbReference type="Proteomes" id="UP000648239"/>
    </source>
</evidence>
<dbReference type="Gene3D" id="1.10.3910.10">
    <property type="entry name" value="SP0561-like"/>
    <property type="match status" value="2"/>
</dbReference>
<dbReference type="Gene3D" id="1.20.210.10">
    <property type="entry name" value="Cytochrome c oxidase-like, subunit I domain"/>
    <property type="match status" value="1"/>
</dbReference>
<keyword evidence="2" id="KW-0812">Transmembrane</keyword>
<dbReference type="GO" id="GO:0004129">
    <property type="term" value="F:cytochrome-c oxidase activity"/>
    <property type="evidence" value="ECO:0007669"/>
    <property type="project" value="InterPro"/>
</dbReference>
<feature type="transmembrane region" description="Helical" evidence="2">
    <location>
        <begin position="107"/>
        <end position="131"/>
    </location>
</feature>
<dbReference type="GO" id="GO:0016020">
    <property type="term" value="C:membrane"/>
    <property type="evidence" value="ECO:0007669"/>
    <property type="project" value="InterPro"/>
</dbReference>
<name>A0A8J6Y6C3_9BACT</name>